<feature type="region of interest" description="Disordered" evidence="1">
    <location>
        <begin position="1"/>
        <end position="20"/>
    </location>
</feature>
<dbReference type="RefSeq" id="WP_230272193.1">
    <property type="nucleotide sequence ID" value="NZ_JAJKFW010000012.1"/>
</dbReference>
<sequence>MAPLPDPVQLSADDSMSHHSDTMVGLSDYWSGTNPWSGAAQVPHVVIQAPQQTPRARARSGPFVPETTMHETISSHPVSDPSANGTTYQQNPTGQPNHTIHSHLHHAGQKAAQAVRPLTHPPGVENDPSARGPGRLGVGEHWVKNPQARPSIPNATIYPQWKTPYSYGYFGAEGKRHWSRQHGYRDRSLQWTLR</sequence>
<proteinExistence type="predicted"/>
<name>A0ABS8NEC7_9BACT</name>
<organism evidence="2 3">
    <name type="scientific">Rhodopirellula halodulae</name>
    <dbReference type="NCBI Taxonomy" id="2894198"/>
    <lineage>
        <taxon>Bacteria</taxon>
        <taxon>Pseudomonadati</taxon>
        <taxon>Planctomycetota</taxon>
        <taxon>Planctomycetia</taxon>
        <taxon>Pirellulales</taxon>
        <taxon>Pirellulaceae</taxon>
        <taxon>Rhodopirellula</taxon>
    </lineage>
</organism>
<dbReference type="Proteomes" id="UP001430306">
    <property type="component" value="Unassembled WGS sequence"/>
</dbReference>
<evidence type="ECO:0000313" key="2">
    <source>
        <dbReference type="EMBL" id="MCC9641784.1"/>
    </source>
</evidence>
<keyword evidence="3" id="KW-1185">Reference proteome</keyword>
<evidence type="ECO:0000256" key="1">
    <source>
        <dbReference type="SAM" id="MobiDB-lite"/>
    </source>
</evidence>
<evidence type="ECO:0000313" key="3">
    <source>
        <dbReference type="Proteomes" id="UP001430306"/>
    </source>
</evidence>
<feature type="region of interest" description="Disordered" evidence="1">
    <location>
        <begin position="71"/>
        <end position="147"/>
    </location>
</feature>
<reference evidence="2" key="1">
    <citation type="submission" date="2021-11" db="EMBL/GenBank/DDBJ databases">
        <title>Genome sequence.</title>
        <authorList>
            <person name="Sun Q."/>
        </authorList>
    </citation>
    <scope>NUCLEOTIDE SEQUENCE</scope>
    <source>
        <strain evidence="2">JC740</strain>
    </source>
</reference>
<comment type="caution">
    <text evidence="2">The sequence shown here is derived from an EMBL/GenBank/DDBJ whole genome shotgun (WGS) entry which is preliminary data.</text>
</comment>
<feature type="compositionally biased region" description="Polar residues" evidence="1">
    <location>
        <begin position="71"/>
        <end position="99"/>
    </location>
</feature>
<gene>
    <name evidence="2" type="ORF">LOC71_05820</name>
</gene>
<dbReference type="EMBL" id="JAJKFW010000012">
    <property type="protein sequence ID" value="MCC9641784.1"/>
    <property type="molecule type" value="Genomic_DNA"/>
</dbReference>
<protein>
    <submittedName>
        <fullName evidence="2">Uncharacterized protein</fullName>
    </submittedName>
</protein>
<accession>A0ABS8NEC7</accession>